<dbReference type="PRINTS" id="PR00081">
    <property type="entry name" value="GDHRDH"/>
</dbReference>
<dbReference type="InterPro" id="IPR036291">
    <property type="entry name" value="NAD(P)-bd_dom_sf"/>
</dbReference>
<dbReference type="InterPro" id="IPR048297">
    <property type="entry name" value="DUF936_dom_pln"/>
</dbReference>
<name>A0A7J7G081_CAMSI</name>
<evidence type="ECO:0000313" key="3">
    <source>
        <dbReference type="EMBL" id="KAF5933621.1"/>
    </source>
</evidence>
<dbReference type="Pfam" id="PF06075">
    <property type="entry name" value="DUF936"/>
    <property type="match status" value="1"/>
</dbReference>
<dbReference type="PROSITE" id="PS00061">
    <property type="entry name" value="ADH_SHORT"/>
    <property type="match status" value="1"/>
</dbReference>
<reference evidence="4" key="1">
    <citation type="journal article" date="2020" name="Nat. Commun.">
        <title>Genome assembly of wild tea tree DASZ reveals pedigree and selection history of tea varieties.</title>
        <authorList>
            <person name="Zhang W."/>
            <person name="Zhang Y."/>
            <person name="Qiu H."/>
            <person name="Guo Y."/>
            <person name="Wan H."/>
            <person name="Zhang X."/>
            <person name="Scossa F."/>
            <person name="Alseekh S."/>
            <person name="Zhang Q."/>
            <person name="Wang P."/>
            <person name="Xu L."/>
            <person name="Schmidt M.H."/>
            <person name="Jia X."/>
            <person name="Li D."/>
            <person name="Zhu A."/>
            <person name="Guo F."/>
            <person name="Chen W."/>
            <person name="Ni D."/>
            <person name="Usadel B."/>
            <person name="Fernie A.R."/>
            <person name="Wen W."/>
        </authorList>
    </citation>
    <scope>NUCLEOTIDE SEQUENCE [LARGE SCALE GENOMIC DNA]</scope>
    <source>
        <strain evidence="4">cv. G240</strain>
    </source>
</reference>
<gene>
    <name evidence="3" type="ORF">HYC85_029792</name>
</gene>
<protein>
    <recommendedName>
        <fullName evidence="2">DUF936 domain-containing protein</fullName>
    </recommendedName>
</protein>
<organism evidence="3 4">
    <name type="scientific">Camellia sinensis</name>
    <name type="common">Tea plant</name>
    <name type="synonym">Thea sinensis</name>
    <dbReference type="NCBI Taxonomy" id="4442"/>
    <lineage>
        <taxon>Eukaryota</taxon>
        <taxon>Viridiplantae</taxon>
        <taxon>Streptophyta</taxon>
        <taxon>Embryophyta</taxon>
        <taxon>Tracheophyta</taxon>
        <taxon>Spermatophyta</taxon>
        <taxon>Magnoliopsida</taxon>
        <taxon>eudicotyledons</taxon>
        <taxon>Gunneridae</taxon>
        <taxon>Pentapetalae</taxon>
        <taxon>asterids</taxon>
        <taxon>Ericales</taxon>
        <taxon>Theaceae</taxon>
        <taxon>Camellia</taxon>
    </lineage>
</organism>
<evidence type="ECO:0000259" key="2">
    <source>
        <dbReference type="Pfam" id="PF06075"/>
    </source>
</evidence>
<reference evidence="3 4" key="2">
    <citation type="submission" date="2020-07" db="EMBL/GenBank/DDBJ databases">
        <title>Genome assembly of wild tea tree DASZ reveals pedigree and selection history of tea varieties.</title>
        <authorList>
            <person name="Zhang W."/>
        </authorList>
    </citation>
    <scope>NUCLEOTIDE SEQUENCE [LARGE SCALE GENOMIC DNA]</scope>
    <source>
        <strain evidence="4">cv. G240</strain>
        <tissue evidence="3">Leaf</tissue>
    </source>
</reference>
<dbReference type="InterPro" id="IPR020904">
    <property type="entry name" value="Sc_DH/Rdtase_CS"/>
</dbReference>
<dbReference type="PANTHER" id="PTHR42820:SF21">
    <property type="entry name" value="SHORT-CHAIN DEHYDROGENASE REDUCTASE 3B-LIKE"/>
    <property type="match status" value="1"/>
</dbReference>
<dbReference type="NCBIfam" id="NF005559">
    <property type="entry name" value="PRK07231.1"/>
    <property type="match status" value="1"/>
</dbReference>
<dbReference type="FunFam" id="3.40.50.720:FF:000084">
    <property type="entry name" value="Short-chain dehydrogenase reductase"/>
    <property type="match status" value="1"/>
</dbReference>
<dbReference type="Proteomes" id="UP000593564">
    <property type="component" value="Unassembled WGS sequence"/>
</dbReference>
<comment type="similarity">
    <text evidence="1">Belongs to the short-chain dehydrogenases/reductases (SDR) family.</text>
</comment>
<sequence length="338" mass="36192">MATLAPGVLLKLLNGMNTGVKPTSEHRSSLVQLTDIVPADLDEKNLWPKHGAAVKSKKTQASIFHTIAKMADNNTTTTLSHTNRLQGKVAIITGGASGIGEATARLFADHGARAVVIADIQDQKGQKLAETIGSHRCIYLHCDVTDEDQVKSTVESTVQIYGQLDIMFSNAGIVSSSDQVILDLDFPQFDRLFAVNVRGMAACVKHAARVMVERRVRGSIVCTASVAASKGTKRRVDYTMSKHAVLGLVRAASQQLGEYGIRVNSVSPYAVATPLMCENHGKKAEEVEEAFAAMNPLKGIVLKVEHVADAVLFLASDDSAFVSGHDLVVDGGFMNHTS</sequence>
<dbReference type="GO" id="GO:0016616">
    <property type="term" value="F:oxidoreductase activity, acting on the CH-OH group of donors, NAD or NADP as acceptor"/>
    <property type="evidence" value="ECO:0007669"/>
    <property type="project" value="UniProtKB-ARBA"/>
</dbReference>
<dbReference type="PANTHER" id="PTHR42820">
    <property type="entry name" value="SHORT-CHAIN DEHYDROGENASE REDUCTASE"/>
    <property type="match status" value="1"/>
</dbReference>
<feature type="domain" description="DUF936" evidence="2">
    <location>
        <begin position="4"/>
        <end position="72"/>
    </location>
</feature>
<dbReference type="SUPFAM" id="SSF51735">
    <property type="entry name" value="NAD(P)-binding Rossmann-fold domains"/>
    <property type="match status" value="1"/>
</dbReference>
<dbReference type="Pfam" id="PF13561">
    <property type="entry name" value="adh_short_C2"/>
    <property type="match status" value="1"/>
</dbReference>
<dbReference type="InterPro" id="IPR002347">
    <property type="entry name" value="SDR_fam"/>
</dbReference>
<keyword evidence="4" id="KW-1185">Reference proteome</keyword>
<evidence type="ECO:0000313" key="4">
    <source>
        <dbReference type="Proteomes" id="UP000593564"/>
    </source>
</evidence>
<comment type="caution">
    <text evidence="3">The sequence shown here is derived from an EMBL/GenBank/DDBJ whole genome shotgun (WGS) entry which is preliminary data.</text>
</comment>
<evidence type="ECO:0000256" key="1">
    <source>
        <dbReference type="ARBA" id="ARBA00006484"/>
    </source>
</evidence>
<proteinExistence type="inferred from homology"/>
<dbReference type="Gene3D" id="3.40.50.720">
    <property type="entry name" value="NAD(P)-binding Rossmann-like Domain"/>
    <property type="match status" value="1"/>
</dbReference>
<dbReference type="AlphaFoldDB" id="A0A7J7G081"/>
<dbReference type="PRINTS" id="PR00080">
    <property type="entry name" value="SDRFAMILY"/>
</dbReference>
<dbReference type="EMBL" id="JACBKZ010000014">
    <property type="protein sequence ID" value="KAF5933621.1"/>
    <property type="molecule type" value="Genomic_DNA"/>
</dbReference>
<accession>A0A7J7G081</accession>